<dbReference type="InterPro" id="IPR036188">
    <property type="entry name" value="FAD/NAD-bd_sf"/>
</dbReference>
<dbReference type="Pfam" id="PF22366">
    <property type="entry name" value="NDH2_C"/>
    <property type="match status" value="1"/>
</dbReference>
<sequence>MNESLKHVVIIGGGFAGLNAAKALGRDNRVSVTLIDRRNHHLFQPLLYQVAMAGLSPADIAAPLRSILSKETNVRVLCGRVDSIQLAERTVTATFGKVSYDYLLVACGAQHSYFGHNEWEANAPGLKTLEQATEIRRRVLEAFEKAELTKDLDERRKQLTFVVVGAGPTGVELAGAIGEMSRFTLARDFRNVDSKLARIILIEAGPRILPMFSETLSSRAMRDLESLGVQTWTDSRVTRIDENGVDVSGDRINAATVLWAAGVQASEIGNQDGFQRDRQGRIQVQKDLSIAEHPEVFVAGDLCSFAGDNERPLPGIAPVAMQQGRHFAKVIRCELDQKPRPEFHYVDKGQMATIGRSRAIAEVGKYRLTGFPAWLAWLVVHIYFLTGFRNRLFVILSWTWSFISFRRGARLILEKHWRFYGKDSPAQDDAPKMSGIGPVETMPVAVRQPESDAGNVDAPIPPVPSKSAR</sequence>
<dbReference type="Gene3D" id="3.50.50.100">
    <property type="match status" value="1"/>
</dbReference>
<dbReference type="Pfam" id="PF07992">
    <property type="entry name" value="Pyr_redox_2"/>
    <property type="match status" value="1"/>
</dbReference>
<feature type="domain" description="External alternative NADH-ubiquinone oxidoreductase-like C-terminal" evidence="11">
    <location>
        <begin position="348"/>
        <end position="403"/>
    </location>
</feature>
<dbReference type="RefSeq" id="WP_339941538.1">
    <property type="nucleotide sequence ID" value="NZ_BAABGA010000120.1"/>
</dbReference>
<evidence type="ECO:0000256" key="7">
    <source>
        <dbReference type="ARBA" id="ARBA00023027"/>
    </source>
</evidence>
<keyword evidence="7" id="KW-0520">NAD</keyword>
<dbReference type="InterPro" id="IPR054585">
    <property type="entry name" value="NDH2-like_C"/>
</dbReference>
<feature type="compositionally biased region" description="Pro residues" evidence="9">
    <location>
        <begin position="459"/>
        <end position="469"/>
    </location>
</feature>
<evidence type="ECO:0000313" key="13">
    <source>
        <dbReference type="Proteomes" id="UP001500840"/>
    </source>
</evidence>
<evidence type="ECO:0000256" key="6">
    <source>
        <dbReference type="ARBA" id="ARBA00023002"/>
    </source>
</evidence>
<keyword evidence="6" id="KW-0560">Oxidoreductase</keyword>
<dbReference type="PANTHER" id="PTHR43706">
    <property type="entry name" value="NADH DEHYDROGENASE"/>
    <property type="match status" value="1"/>
</dbReference>
<organism evidence="12 13">
    <name type="scientific">Novipirellula rosea</name>
    <dbReference type="NCBI Taxonomy" id="1031540"/>
    <lineage>
        <taxon>Bacteria</taxon>
        <taxon>Pseudomonadati</taxon>
        <taxon>Planctomycetota</taxon>
        <taxon>Planctomycetia</taxon>
        <taxon>Pirellulales</taxon>
        <taxon>Pirellulaceae</taxon>
        <taxon>Novipirellula</taxon>
    </lineage>
</organism>
<reference evidence="13" key="1">
    <citation type="journal article" date="2019" name="Int. J. Syst. Evol. Microbiol.">
        <title>The Global Catalogue of Microorganisms (GCM) 10K type strain sequencing project: providing services to taxonomists for standard genome sequencing and annotation.</title>
        <authorList>
            <consortium name="The Broad Institute Genomics Platform"/>
            <consortium name="The Broad Institute Genome Sequencing Center for Infectious Disease"/>
            <person name="Wu L."/>
            <person name="Ma J."/>
        </authorList>
    </citation>
    <scope>NUCLEOTIDE SEQUENCE [LARGE SCALE GENOMIC DNA]</scope>
    <source>
        <strain evidence="13">JCM 17759</strain>
    </source>
</reference>
<dbReference type="Proteomes" id="UP001500840">
    <property type="component" value="Unassembled WGS sequence"/>
</dbReference>
<evidence type="ECO:0000256" key="9">
    <source>
        <dbReference type="SAM" id="MobiDB-lite"/>
    </source>
</evidence>
<dbReference type="PRINTS" id="PR00411">
    <property type="entry name" value="PNDRDTASEI"/>
</dbReference>
<dbReference type="EMBL" id="BAABGA010000120">
    <property type="protein sequence ID" value="GAA4472663.1"/>
    <property type="molecule type" value="Genomic_DNA"/>
</dbReference>
<name>A0ABP8NVW1_9BACT</name>
<keyword evidence="5" id="KW-0809">Transit peptide</keyword>
<dbReference type="PRINTS" id="PR00368">
    <property type="entry name" value="FADPNR"/>
</dbReference>
<evidence type="ECO:0000256" key="2">
    <source>
        <dbReference type="ARBA" id="ARBA00012637"/>
    </source>
</evidence>
<keyword evidence="13" id="KW-1185">Reference proteome</keyword>
<evidence type="ECO:0000256" key="1">
    <source>
        <dbReference type="ARBA" id="ARBA00005272"/>
    </source>
</evidence>
<protein>
    <recommendedName>
        <fullName evidence="2">NADH:ubiquinone reductase (non-electrogenic)</fullName>
        <ecNumber evidence="2">1.6.5.9</ecNumber>
    </recommendedName>
</protein>
<comment type="catalytic activity">
    <reaction evidence="8">
        <text>a quinone + NADH + H(+) = a quinol + NAD(+)</text>
        <dbReference type="Rhea" id="RHEA:46160"/>
        <dbReference type="ChEBI" id="CHEBI:15378"/>
        <dbReference type="ChEBI" id="CHEBI:24646"/>
        <dbReference type="ChEBI" id="CHEBI:57540"/>
        <dbReference type="ChEBI" id="CHEBI:57945"/>
        <dbReference type="ChEBI" id="CHEBI:132124"/>
        <dbReference type="EC" id="1.6.5.9"/>
    </reaction>
</comment>
<proteinExistence type="inferred from homology"/>
<evidence type="ECO:0000256" key="3">
    <source>
        <dbReference type="ARBA" id="ARBA00022630"/>
    </source>
</evidence>
<evidence type="ECO:0000259" key="10">
    <source>
        <dbReference type="Pfam" id="PF07992"/>
    </source>
</evidence>
<evidence type="ECO:0000256" key="5">
    <source>
        <dbReference type="ARBA" id="ARBA00022946"/>
    </source>
</evidence>
<dbReference type="InterPro" id="IPR045024">
    <property type="entry name" value="NDH-2"/>
</dbReference>
<gene>
    <name evidence="12" type="ORF">GCM10023156_69550</name>
</gene>
<evidence type="ECO:0000259" key="11">
    <source>
        <dbReference type="Pfam" id="PF22366"/>
    </source>
</evidence>
<feature type="domain" description="FAD/NAD(P)-binding" evidence="10">
    <location>
        <begin position="7"/>
        <end position="324"/>
    </location>
</feature>
<comment type="similarity">
    <text evidence="1">Belongs to the NADH dehydrogenase family.</text>
</comment>
<keyword evidence="3" id="KW-0285">Flavoprotein</keyword>
<keyword evidence="4" id="KW-0274">FAD</keyword>
<accession>A0ABP8NVW1</accession>
<dbReference type="PANTHER" id="PTHR43706:SF47">
    <property type="entry name" value="EXTERNAL NADH-UBIQUINONE OXIDOREDUCTASE 1, MITOCHONDRIAL-RELATED"/>
    <property type="match status" value="1"/>
</dbReference>
<comment type="caution">
    <text evidence="12">The sequence shown here is derived from an EMBL/GenBank/DDBJ whole genome shotgun (WGS) entry which is preliminary data.</text>
</comment>
<evidence type="ECO:0000313" key="12">
    <source>
        <dbReference type="EMBL" id="GAA4472663.1"/>
    </source>
</evidence>
<dbReference type="InterPro" id="IPR023753">
    <property type="entry name" value="FAD/NAD-binding_dom"/>
</dbReference>
<feature type="region of interest" description="Disordered" evidence="9">
    <location>
        <begin position="447"/>
        <end position="469"/>
    </location>
</feature>
<dbReference type="EC" id="1.6.5.9" evidence="2"/>
<evidence type="ECO:0000256" key="4">
    <source>
        <dbReference type="ARBA" id="ARBA00022827"/>
    </source>
</evidence>
<evidence type="ECO:0000256" key="8">
    <source>
        <dbReference type="ARBA" id="ARBA00047599"/>
    </source>
</evidence>
<dbReference type="SUPFAM" id="SSF51905">
    <property type="entry name" value="FAD/NAD(P)-binding domain"/>
    <property type="match status" value="2"/>
</dbReference>